<accession>A0A1G5ZBI4</accession>
<evidence type="ECO:0000313" key="2">
    <source>
        <dbReference type="EMBL" id="SDA91972.1"/>
    </source>
</evidence>
<name>A0A1G5ZBI4_9HYPH</name>
<reference evidence="2 3" key="1">
    <citation type="submission" date="2016-10" db="EMBL/GenBank/DDBJ databases">
        <authorList>
            <person name="de Groot N.N."/>
        </authorList>
    </citation>
    <scope>NUCLEOTIDE SEQUENCE [LARGE SCALE GENOMIC DNA]</scope>
    <source>
        <strain evidence="2 3">CGMCC 1.12097</strain>
    </source>
</reference>
<dbReference type="SUPFAM" id="SSF52172">
    <property type="entry name" value="CheY-like"/>
    <property type="match status" value="1"/>
</dbReference>
<dbReference type="GO" id="GO:0003677">
    <property type="term" value="F:DNA binding"/>
    <property type="evidence" value="ECO:0007669"/>
    <property type="project" value="InterPro"/>
</dbReference>
<dbReference type="PROSITE" id="PS50043">
    <property type="entry name" value="HTH_LUXR_2"/>
    <property type="match status" value="1"/>
</dbReference>
<dbReference type="SMART" id="SM00421">
    <property type="entry name" value="HTH_LUXR"/>
    <property type="match status" value="1"/>
</dbReference>
<dbReference type="PROSITE" id="PS00622">
    <property type="entry name" value="HTH_LUXR_1"/>
    <property type="match status" value="1"/>
</dbReference>
<dbReference type="InterPro" id="IPR016032">
    <property type="entry name" value="Sig_transdc_resp-reg_C-effctor"/>
</dbReference>
<feature type="domain" description="HTH luxR-type" evidence="1">
    <location>
        <begin position="184"/>
        <end position="249"/>
    </location>
</feature>
<dbReference type="Pfam" id="PF00196">
    <property type="entry name" value="GerE"/>
    <property type="match status" value="1"/>
</dbReference>
<dbReference type="PRINTS" id="PR00038">
    <property type="entry name" value="HTHLUXR"/>
</dbReference>
<organism evidence="2 3">
    <name type="scientific">Mesorhizobium qingshengii</name>
    <dbReference type="NCBI Taxonomy" id="1165689"/>
    <lineage>
        <taxon>Bacteria</taxon>
        <taxon>Pseudomonadati</taxon>
        <taxon>Pseudomonadota</taxon>
        <taxon>Alphaproteobacteria</taxon>
        <taxon>Hyphomicrobiales</taxon>
        <taxon>Phyllobacteriaceae</taxon>
        <taxon>Mesorhizobium</taxon>
    </lineage>
</organism>
<dbReference type="PANTHER" id="PTHR45566:SF1">
    <property type="entry name" value="HTH-TYPE TRANSCRIPTIONAL REGULATOR YHJB-RELATED"/>
    <property type="match status" value="1"/>
</dbReference>
<dbReference type="InterPro" id="IPR011006">
    <property type="entry name" value="CheY-like_superfamily"/>
</dbReference>
<dbReference type="AlphaFoldDB" id="A0A1G5ZBI4"/>
<dbReference type="Proteomes" id="UP000198588">
    <property type="component" value="Unassembled WGS sequence"/>
</dbReference>
<evidence type="ECO:0000313" key="3">
    <source>
        <dbReference type="Proteomes" id="UP000198588"/>
    </source>
</evidence>
<dbReference type="CDD" id="cd06170">
    <property type="entry name" value="LuxR_C_like"/>
    <property type="match status" value="1"/>
</dbReference>
<protein>
    <submittedName>
        <fullName evidence="2">Two component transcriptional regulator, LuxR family</fullName>
    </submittedName>
</protein>
<evidence type="ECO:0000259" key="1">
    <source>
        <dbReference type="PROSITE" id="PS50043"/>
    </source>
</evidence>
<sequence length="257" mass="28443">MTILSNNDQPINTDLALYSAVANTNHMGPAPLREGMEIAIIDDRPLMCDCFARSLELIEPSFRIQRYPTVEAFDAASPEETERVSTVLLCVMWSNSHADYHLSRIAHLKATRPSLGIVMLSDIENFDDIVKAVESGTRGYIPTSVSLQVAAKAIQLVAAGGTFIPPSVLFSSGQAIRDSQPAKQPQSDNVFTSRQMSVIEALRRGKANKVIAYELNMCESTVKVHIRNVMKKLRARNRTEVAYILNTTPYDGVTMRN</sequence>
<dbReference type="Gene3D" id="3.40.50.2300">
    <property type="match status" value="1"/>
</dbReference>
<dbReference type="InterPro" id="IPR000792">
    <property type="entry name" value="Tscrpt_reg_LuxR_C"/>
</dbReference>
<gene>
    <name evidence="2" type="ORF">SAMN02927914_04599</name>
</gene>
<dbReference type="OrthoDB" id="7272316at2"/>
<dbReference type="EMBL" id="FMXM01000016">
    <property type="protein sequence ID" value="SDA91972.1"/>
    <property type="molecule type" value="Genomic_DNA"/>
</dbReference>
<proteinExistence type="predicted"/>
<dbReference type="STRING" id="1165689.SAMN02927914_04599"/>
<dbReference type="PANTHER" id="PTHR45566">
    <property type="entry name" value="HTH-TYPE TRANSCRIPTIONAL REGULATOR YHJB-RELATED"/>
    <property type="match status" value="1"/>
</dbReference>
<dbReference type="RefSeq" id="WP_091582626.1">
    <property type="nucleotide sequence ID" value="NZ_FMXM01000016.1"/>
</dbReference>
<dbReference type="InterPro" id="IPR051015">
    <property type="entry name" value="EvgA-like"/>
</dbReference>
<dbReference type="SUPFAM" id="SSF46894">
    <property type="entry name" value="C-terminal effector domain of the bipartite response regulators"/>
    <property type="match status" value="1"/>
</dbReference>
<dbReference type="GO" id="GO:0006355">
    <property type="term" value="P:regulation of DNA-templated transcription"/>
    <property type="evidence" value="ECO:0007669"/>
    <property type="project" value="InterPro"/>
</dbReference>